<evidence type="ECO:0000256" key="4">
    <source>
        <dbReference type="ARBA" id="ARBA00022692"/>
    </source>
</evidence>
<feature type="transmembrane region" description="Helical" evidence="12">
    <location>
        <begin position="425"/>
        <end position="448"/>
    </location>
</feature>
<evidence type="ECO:0000256" key="3">
    <source>
        <dbReference type="ARBA" id="ARBA00022448"/>
    </source>
</evidence>
<evidence type="ECO:0000256" key="1">
    <source>
        <dbReference type="ARBA" id="ARBA00004141"/>
    </source>
</evidence>
<accession>A0A1Y1MXD1</accession>
<sequence length="474" mass="51730">MVVAKEDGAKIVDDLNPGFRYGARHTQGIMLFVLLMIAYGMRANLSVGIVAMTNPETNPNKDIPTYTWNDKSVILSSFFWGYVIPQIGAGQLAKYYGPKWFLVGAMGVSSLFTLLIPVMASVGGWALMLCRIIQGFTQGFFYPSCHNLLSKWVPPSERARLGTFVYAGGPFGTVVSLTFTGWISGTTVGWPYAFYTYGTGGLLWVVVWMVLGRNSPSQHTKIDPKEKAYIEAALGHAEQKELPSTPWRSIATSLPLWAILIAHSGQNWGFTTLLTNIPTFLQSVLHFDIRSNGLLSAGPYLLFWILSFAFSAITDYSITRGIFTTGTTRKIANSIGSLVPAASLVVLGAIGDTDADIKDAAIVLLFIAVGVNSFTYCGYNVNHMDISPNHAGTLMGITNGLSNITSIIAPLILEFIVTDEASTKQWAVVFYISAAVYVIGNTFFVIFASGEKQKWNSNEEEEARVTVTVEEARP</sequence>
<feature type="transmembrane region" description="Helical" evidence="12">
    <location>
        <begin position="362"/>
        <end position="379"/>
    </location>
</feature>
<dbReference type="InterPro" id="IPR036259">
    <property type="entry name" value="MFS_trans_sf"/>
</dbReference>
<dbReference type="GO" id="GO:0016020">
    <property type="term" value="C:membrane"/>
    <property type="evidence" value="ECO:0007669"/>
    <property type="project" value="UniProtKB-SubCell"/>
</dbReference>
<dbReference type="PANTHER" id="PTHR11662:SF280">
    <property type="entry name" value="FI21844P1-RELATED"/>
    <property type="match status" value="1"/>
</dbReference>
<dbReference type="GO" id="GO:0006814">
    <property type="term" value="P:sodium ion transport"/>
    <property type="evidence" value="ECO:0007669"/>
    <property type="project" value="UniProtKB-KW"/>
</dbReference>
<keyword evidence="9" id="KW-0406">Ion transport</keyword>
<dbReference type="AlphaFoldDB" id="A0A1Y1MXD1"/>
<comment type="similarity">
    <text evidence="2">Belongs to the major facilitator superfamily. Sodium/anion cotransporter family.</text>
</comment>
<feature type="transmembrane region" description="Helical" evidence="12">
    <location>
        <begin position="331"/>
        <end position="350"/>
    </location>
</feature>
<keyword evidence="9" id="KW-0739">Sodium transport</keyword>
<evidence type="ECO:0000256" key="5">
    <source>
        <dbReference type="ARBA" id="ARBA00022847"/>
    </source>
</evidence>
<dbReference type="PROSITE" id="PS50850">
    <property type="entry name" value="MFS"/>
    <property type="match status" value="1"/>
</dbReference>
<dbReference type="EMBL" id="GEZM01018329">
    <property type="protein sequence ID" value="JAV90324.1"/>
    <property type="molecule type" value="Transcribed_RNA"/>
</dbReference>
<feature type="transmembrane region" description="Helical" evidence="12">
    <location>
        <begin position="164"/>
        <end position="184"/>
    </location>
</feature>
<keyword evidence="3" id="KW-0813">Transport</keyword>
<comment type="subcellular location">
    <subcellularLocation>
        <location evidence="1">Membrane</location>
        <topology evidence="1">Multi-pass membrane protein</topology>
    </subcellularLocation>
</comment>
<dbReference type="FunFam" id="1.20.1250.20:FF:000003">
    <property type="entry name" value="Solute carrier family 17 member 3"/>
    <property type="match status" value="1"/>
</dbReference>
<feature type="transmembrane region" description="Helical" evidence="12">
    <location>
        <begin position="73"/>
        <end position="93"/>
    </location>
</feature>
<dbReference type="PANTHER" id="PTHR11662">
    <property type="entry name" value="SOLUTE CARRIER FAMILY 17"/>
    <property type="match status" value="1"/>
</dbReference>
<reference evidence="14" key="1">
    <citation type="journal article" date="2016" name="Sci. Rep.">
        <title>Molecular characterization of firefly nuptial gifts: a multi-omics approach sheds light on postcopulatory sexual selection.</title>
        <authorList>
            <person name="Al-Wathiqui N."/>
            <person name="Fallon T.R."/>
            <person name="South A."/>
            <person name="Weng J.K."/>
            <person name="Lewis S.M."/>
        </authorList>
    </citation>
    <scope>NUCLEOTIDE SEQUENCE</scope>
</reference>
<dbReference type="Pfam" id="PF07690">
    <property type="entry name" value="MFS_1"/>
    <property type="match status" value="1"/>
</dbReference>
<feature type="transmembrane region" description="Helical" evidence="12">
    <location>
        <begin position="29"/>
        <end position="53"/>
    </location>
</feature>
<dbReference type="OrthoDB" id="2985014at2759"/>
<feature type="transmembrane region" description="Helical" evidence="12">
    <location>
        <begin position="301"/>
        <end position="319"/>
    </location>
</feature>
<dbReference type="InterPro" id="IPR011701">
    <property type="entry name" value="MFS"/>
</dbReference>
<evidence type="ECO:0000256" key="6">
    <source>
        <dbReference type="ARBA" id="ARBA00022989"/>
    </source>
</evidence>
<name>A0A1Y1MXD1_PHOPY</name>
<evidence type="ECO:0000256" key="11">
    <source>
        <dbReference type="ARBA" id="ARBA00068450"/>
    </source>
</evidence>
<dbReference type="GO" id="GO:0006820">
    <property type="term" value="P:monoatomic anion transport"/>
    <property type="evidence" value="ECO:0007669"/>
    <property type="project" value="TreeGrafter"/>
</dbReference>
<keyword evidence="5" id="KW-0769">Symport</keyword>
<organism evidence="14">
    <name type="scientific">Photinus pyralis</name>
    <name type="common">Common eastern firefly</name>
    <name type="synonym">Lampyris pyralis</name>
    <dbReference type="NCBI Taxonomy" id="7054"/>
    <lineage>
        <taxon>Eukaryota</taxon>
        <taxon>Metazoa</taxon>
        <taxon>Ecdysozoa</taxon>
        <taxon>Arthropoda</taxon>
        <taxon>Hexapoda</taxon>
        <taxon>Insecta</taxon>
        <taxon>Pterygota</taxon>
        <taxon>Neoptera</taxon>
        <taxon>Endopterygota</taxon>
        <taxon>Coleoptera</taxon>
        <taxon>Polyphaga</taxon>
        <taxon>Elateriformia</taxon>
        <taxon>Elateroidea</taxon>
        <taxon>Lampyridae</taxon>
        <taxon>Lampyrinae</taxon>
        <taxon>Photinus</taxon>
    </lineage>
</organism>
<feature type="transmembrane region" description="Helical" evidence="12">
    <location>
        <begin position="256"/>
        <end position="281"/>
    </location>
</feature>
<dbReference type="RefSeq" id="XP_031339213.1">
    <property type="nucleotide sequence ID" value="XM_031483353.1"/>
</dbReference>
<keyword evidence="8 12" id="KW-0472">Membrane</keyword>
<dbReference type="GeneID" id="116167812"/>
<feature type="transmembrane region" description="Helical" evidence="12">
    <location>
        <begin position="100"/>
        <end position="119"/>
    </location>
</feature>
<evidence type="ECO:0000256" key="10">
    <source>
        <dbReference type="ARBA" id="ARBA00054632"/>
    </source>
</evidence>
<feature type="transmembrane region" description="Helical" evidence="12">
    <location>
        <begin position="190"/>
        <end position="211"/>
    </location>
</feature>
<protein>
    <recommendedName>
        <fullName evidence="11">Putative inorganic phosphate cotransporter</fullName>
    </recommendedName>
</protein>
<comment type="function">
    <text evidence="10">May be an inorganic phosphate cotransporter.</text>
</comment>
<dbReference type="EMBL" id="GEZM01018331">
    <property type="protein sequence ID" value="JAV90322.1"/>
    <property type="molecule type" value="Transcribed_RNA"/>
</dbReference>
<dbReference type="GO" id="GO:0015293">
    <property type="term" value="F:symporter activity"/>
    <property type="evidence" value="ECO:0007669"/>
    <property type="project" value="UniProtKB-KW"/>
</dbReference>
<evidence type="ECO:0000256" key="12">
    <source>
        <dbReference type="SAM" id="Phobius"/>
    </source>
</evidence>
<evidence type="ECO:0000313" key="14">
    <source>
        <dbReference type="EMBL" id="JAV90322.1"/>
    </source>
</evidence>
<dbReference type="CDD" id="cd17318">
    <property type="entry name" value="MFS_SLC17"/>
    <property type="match status" value="1"/>
</dbReference>
<evidence type="ECO:0000256" key="7">
    <source>
        <dbReference type="ARBA" id="ARBA00023053"/>
    </source>
</evidence>
<keyword evidence="4 12" id="KW-0812">Transmembrane</keyword>
<feature type="domain" description="Major facilitator superfamily (MFS) profile" evidence="13">
    <location>
        <begin position="32"/>
        <end position="452"/>
    </location>
</feature>
<evidence type="ECO:0000256" key="9">
    <source>
        <dbReference type="ARBA" id="ARBA00023201"/>
    </source>
</evidence>
<dbReference type="KEGG" id="ppyr:116167812"/>
<proteinExistence type="inferred from homology"/>
<evidence type="ECO:0000256" key="8">
    <source>
        <dbReference type="ARBA" id="ARBA00023136"/>
    </source>
</evidence>
<evidence type="ECO:0000259" key="13">
    <source>
        <dbReference type="PROSITE" id="PS50850"/>
    </source>
</evidence>
<keyword evidence="7" id="KW-0915">Sodium</keyword>
<dbReference type="Gene3D" id="1.20.1250.20">
    <property type="entry name" value="MFS general substrate transporter like domains"/>
    <property type="match status" value="2"/>
</dbReference>
<dbReference type="SUPFAM" id="SSF103473">
    <property type="entry name" value="MFS general substrate transporter"/>
    <property type="match status" value="1"/>
</dbReference>
<dbReference type="InterPro" id="IPR020846">
    <property type="entry name" value="MFS_dom"/>
</dbReference>
<dbReference type="FunFam" id="1.20.1250.20:FF:000144">
    <property type="entry name" value="Picot, isoform B"/>
    <property type="match status" value="1"/>
</dbReference>
<evidence type="ECO:0000256" key="2">
    <source>
        <dbReference type="ARBA" id="ARBA00008586"/>
    </source>
</evidence>
<dbReference type="InterPro" id="IPR050382">
    <property type="entry name" value="MFS_Na/Anion_cotransporter"/>
</dbReference>
<feature type="transmembrane region" description="Helical" evidence="12">
    <location>
        <begin position="391"/>
        <end position="413"/>
    </location>
</feature>
<keyword evidence="6 12" id="KW-1133">Transmembrane helix</keyword>